<keyword evidence="3 7" id="KW-0081">Bacteriolytic enzyme</keyword>
<dbReference type="InterPro" id="IPR033907">
    <property type="entry name" value="Endolysin_autolysin"/>
</dbReference>
<dbReference type="GO" id="GO:0016998">
    <property type="term" value="P:cell wall macromolecule catabolic process"/>
    <property type="evidence" value="ECO:0007669"/>
    <property type="project" value="InterPro"/>
</dbReference>
<dbReference type="HAMAP" id="MF_04110">
    <property type="entry name" value="ENDOLYSIN_T4"/>
    <property type="match status" value="1"/>
</dbReference>
<evidence type="ECO:0000313" key="8">
    <source>
        <dbReference type="EMBL" id="OAI88332.1"/>
    </source>
</evidence>
<dbReference type="InterPro" id="IPR023347">
    <property type="entry name" value="Lysozyme_dom_sf"/>
</dbReference>
<evidence type="ECO:0000256" key="3">
    <source>
        <dbReference type="ARBA" id="ARBA00022638"/>
    </source>
</evidence>
<evidence type="ECO:0000256" key="5">
    <source>
        <dbReference type="ARBA" id="ARBA00023200"/>
    </source>
</evidence>
<comment type="catalytic activity">
    <reaction evidence="1 7">
        <text>Hydrolysis of (1-&gt;4)-beta-linkages between N-acetylmuramic acid and N-acetyl-D-glucosamine residues in a peptidoglycan and between N-acetyl-D-glucosamine residues in chitodextrins.</text>
        <dbReference type="EC" id="3.2.1.17"/>
    </reaction>
</comment>
<evidence type="ECO:0000256" key="7">
    <source>
        <dbReference type="RuleBase" id="RU003788"/>
    </source>
</evidence>
<dbReference type="Gene3D" id="1.10.530.40">
    <property type="match status" value="1"/>
</dbReference>
<dbReference type="GO" id="GO:0003796">
    <property type="term" value="F:lysozyme activity"/>
    <property type="evidence" value="ECO:0007669"/>
    <property type="project" value="UniProtKB-EC"/>
</dbReference>
<protein>
    <recommendedName>
        <fullName evidence="7">Lysozyme</fullName>
        <ecNumber evidence="7">3.2.1.17</ecNumber>
    </recommendedName>
</protein>
<dbReference type="GO" id="GO:0031640">
    <property type="term" value="P:killing of cells of another organism"/>
    <property type="evidence" value="ECO:0007669"/>
    <property type="project" value="UniProtKB-KW"/>
</dbReference>
<dbReference type="Pfam" id="PF00959">
    <property type="entry name" value="Phage_lysozyme"/>
    <property type="match status" value="1"/>
</dbReference>
<dbReference type="CDD" id="cd00737">
    <property type="entry name" value="lyz_endolysin_autolysin"/>
    <property type="match status" value="1"/>
</dbReference>
<dbReference type="RefSeq" id="WP_064303785.1">
    <property type="nucleotide sequence ID" value="NZ_LUCV01000033.1"/>
</dbReference>
<dbReference type="InterPro" id="IPR051018">
    <property type="entry name" value="Bacteriophage_GH24"/>
</dbReference>
<dbReference type="Proteomes" id="UP000077752">
    <property type="component" value="Unassembled WGS sequence"/>
</dbReference>
<dbReference type="InterPro" id="IPR002196">
    <property type="entry name" value="Glyco_hydro_24"/>
</dbReference>
<dbReference type="GO" id="GO:0009253">
    <property type="term" value="P:peptidoglycan catabolic process"/>
    <property type="evidence" value="ECO:0007669"/>
    <property type="project" value="InterPro"/>
</dbReference>
<name>A0A177SGP2_PSEPU</name>
<dbReference type="AlphaFoldDB" id="A0A177SGP2"/>
<evidence type="ECO:0000313" key="9">
    <source>
        <dbReference type="Proteomes" id="UP000077752"/>
    </source>
</evidence>
<sequence length="146" mass="16398">MRLSPTGLDLIKRRNGLTLKARQDVSGLWFIGYAHYGDVSEGMEITQPEAEAKLEHEIGRFETQLAGMLTVPVSQGQWDALLLLVFDYGLARLRNSILLRHVNAGDFENAAAEFSKWIQVRGRPDIGMVKRRDAERQMFLQGSPAA</sequence>
<dbReference type="PANTHER" id="PTHR38107:SF3">
    <property type="entry name" value="LYSOZYME RRRD-RELATED"/>
    <property type="match status" value="1"/>
</dbReference>
<keyword evidence="5" id="KW-1035">Host cytoplasm</keyword>
<accession>A0A177SGP2</accession>
<dbReference type="PANTHER" id="PTHR38107">
    <property type="match status" value="1"/>
</dbReference>
<evidence type="ECO:0000256" key="6">
    <source>
        <dbReference type="ARBA" id="ARBA00023295"/>
    </source>
</evidence>
<gene>
    <name evidence="8" type="ORF">AYO28_23965</name>
</gene>
<evidence type="ECO:0000256" key="4">
    <source>
        <dbReference type="ARBA" id="ARBA00022801"/>
    </source>
</evidence>
<evidence type="ECO:0000256" key="2">
    <source>
        <dbReference type="ARBA" id="ARBA00022529"/>
    </source>
</evidence>
<evidence type="ECO:0000256" key="1">
    <source>
        <dbReference type="ARBA" id="ARBA00000632"/>
    </source>
</evidence>
<dbReference type="InterPro" id="IPR034690">
    <property type="entry name" value="Endolysin_T4_type"/>
</dbReference>
<dbReference type="InterPro" id="IPR023346">
    <property type="entry name" value="Lysozyme-like_dom_sf"/>
</dbReference>
<dbReference type="SUPFAM" id="SSF53955">
    <property type="entry name" value="Lysozyme-like"/>
    <property type="match status" value="1"/>
</dbReference>
<keyword evidence="6 7" id="KW-0326">Glycosidase</keyword>
<reference evidence="8 9" key="1">
    <citation type="submission" date="2016-03" db="EMBL/GenBank/DDBJ databases">
        <title>Draft Genome Assembly of Pseudomonas putida strain CBF10-2.</title>
        <authorList>
            <person name="Iyer R.S."/>
            <person name="Damania A."/>
        </authorList>
    </citation>
    <scope>NUCLEOTIDE SEQUENCE [LARGE SCALE GENOMIC DNA]</scope>
    <source>
        <strain evidence="8 9">CBF10-2</strain>
    </source>
</reference>
<dbReference type="GO" id="GO:0042742">
    <property type="term" value="P:defense response to bacterium"/>
    <property type="evidence" value="ECO:0007669"/>
    <property type="project" value="UniProtKB-KW"/>
</dbReference>
<keyword evidence="4 7" id="KW-0378">Hydrolase</keyword>
<keyword evidence="2 7" id="KW-0929">Antimicrobial</keyword>
<dbReference type="EMBL" id="LUCV01000033">
    <property type="protein sequence ID" value="OAI88332.1"/>
    <property type="molecule type" value="Genomic_DNA"/>
</dbReference>
<comment type="similarity">
    <text evidence="7">Belongs to the glycosyl hydrolase 24 family.</text>
</comment>
<organism evidence="8 9">
    <name type="scientific">Pseudomonas putida</name>
    <name type="common">Arthrobacter siderocapsulatus</name>
    <dbReference type="NCBI Taxonomy" id="303"/>
    <lineage>
        <taxon>Bacteria</taxon>
        <taxon>Pseudomonadati</taxon>
        <taxon>Pseudomonadota</taxon>
        <taxon>Gammaproteobacteria</taxon>
        <taxon>Pseudomonadales</taxon>
        <taxon>Pseudomonadaceae</taxon>
        <taxon>Pseudomonas</taxon>
    </lineage>
</organism>
<comment type="caution">
    <text evidence="8">The sequence shown here is derived from an EMBL/GenBank/DDBJ whole genome shotgun (WGS) entry which is preliminary data.</text>
</comment>
<proteinExistence type="inferred from homology"/>
<dbReference type="EC" id="3.2.1.17" evidence="7"/>